<comment type="caution">
    <text evidence="2">The sequence shown here is derived from an EMBL/GenBank/DDBJ whole genome shotgun (WGS) entry which is preliminary data.</text>
</comment>
<protein>
    <submittedName>
        <fullName evidence="2">GDYXXLXY protein</fullName>
    </submittedName>
</protein>
<feature type="transmembrane region" description="Helical" evidence="1">
    <location>
        <begin position="6"/>
        <end position="25"/>
    </location>
</feature>
<reference evidence="3" key="1">
    <citation type="journal article" date="2019" name="PLoS Negl. Trop. Dis.">
        <title>Revisiting the worldwide diversity of Leptospira species in the environment.</title>
        <authorList>
            <person name="Vincent A.T."/>
            <person name="Schiettekatte O."/>
            <person name="Bourhy P."/>
            <person name="Veyrier F.J."/>
            <person name="Picardeau M."/>
        </authorList>
    </citation>
    <scope>NUCLEOTIDE SEQUENCE [LARGE SCALE GENOMIC DNA]</scope>
    <source>
        <strain evidence="3">201601298</strain>
    </source>
</reference>
<keyword evidence="1" id="KW-0812">Transmembrane</keyword>
<gene>
    <name evidence="2" type="ORF">EHR01_06030</name>
</gene>
<sequence length="177" mass="20691">MRHKWFVLLFLNFLVFTGFFTYSVWEKEKIRKTGRLFFLPLVLSDPRSLFQGDYMILNYDWQVLETEENANAPKRGCLVFRIQKEELVPIRLQKDFTNLSFGEHCLKYYRSGFQLKIGAESYFFQEGDASLDSEAKFAGIRFLEADNSGDKLLIGLFDKNKQKLGQKKGTKSKKGKN</sequence>
<dbReference type="Proteomes" id="UP000297940">
    <property type="component" value="Unassembled WGS sequence"/>
</dbReference>
<keyword evidence="1" id="KW-1133">Transmembrane helix</keyword>
<name>A0ABY2P4M4_9LEPT</name>
<evidence type="ECO:0000313" key="2">
    <source>
        <dbReference type="EMBL" id="TGM82337.1"/>
    </source>
</evidence>
<dbReference type="Pfam" id="PF14345">
    <property type="entry name" value="GDYXXLXY"/>
    <property type="match status" value="1"/>
</dbReference>
<evidence type="ECO:0000313" key="3">
    <source>
        <dbReference type="Proteomes" id="UP000297940"/>
    </source>
</evidence>
<dbReference type="InterPro" id="IPR025833">
    <property type="entry name" value="GDYXXLXY"/>
</dbReference>
<accession>A0ABY2P4M4</accession>
<proteinExistence type="predicted"/>
<evidence type="ECO:0000256" key="1">
    <source>
        <dbReference type="SAM" id="Phobius"/>
    </source>
</evidence>
<organism evidence="2 3">
    <name type="scientific">Leptospira mtsangambouensis</name>
    <dbReference type="NCBI Taxonomy" id="2484912"/>
    <lineage>
        <taxon>Bacteria</taxon>
        <taxon>Pseudomonadati</taxon>
        <taxon>Spirochaetota</taxon>
        <taxon>Spirochaetia</taxon>
        <taxon>Leptospirales</taxon>
        <taxon>Leptospiraceae</taxon>
        <taxon>Leptospira</taxon>
    </lineage>
</organism>
<keyword evidence="1" id="KW-0472">Membrane</keyword>
<dbReference type="RefSeq" id="WP_135693758.1">
    <property type="nucleotide sequence ID" value="NZ_RQHK01000002.1"/>
</dbReference>
<keyword evidence="3" id="KW-1185">Reference proteome</keyword>
<dbReference type="EMBL" id="RQHK01000002">
    <property type="protein sequence ID" value="TGM82337.1"/>
    <property type="molecule type" value="Genomic_DNA"/>
</dbReference>